<dbReference type="GO" id="GO:0034237">
    <property type="term" value="F:protein kinase A regulatory subunit binding"/>
    <property type="evidence" value="ECO:0007669"/>
    <property type="project" value="TreeGrafter"/>
</dbReference>
<feature type="region of interest" description="Disordered" evidence="3">
    <location>
        <begin position="700"/>
        <end position="720"/>
    </location>
</feature>
<comment type="similarity">
    <text evidence="1 2">Belongs to the SCAR/WAVE family.</text>
</comment>
<dbReference type="Proteomes" id="UP000886520">
    <property type="component" value="Chromosome 10"/>
</dbReference>
<dbReference type="GO" id="GO:2000601">
    <property type="term" value="P:positive regulation of Arp2/3 complex-mediated actin nucleation"/>
    <property type="evidence" value="ECO:0007669"/>
    <property type="project" value="TreeGrafter"/>
</dbReference>
<proteinExistence type="inferred from homology"/>
<feature type="compositionally biased region" description="Basic and acidic residues" evidence="3">
    <location>
        <begin position="196"/>
        <end position="208"/>
    </location>
</feature>
<comment type="caution">
    <text evidence="4">The sequence shown here is derived from an EMBL/GenBank/DDBJ whole genome shotgun (WGS) entry which is preliminary data.</text>
</comment>
<dbReference type="PANTHER" id="PTHR12902:SF1">
    <property type="entry name" value="WISKOTT-ALDRICH SYNDROME PROTEIN FAMILY MEMBER"/>
    <property type="match status" value="1"/>
</dbReference>
<accession>A0A9D4UV03</accession>
<comment type="subcellular location">
    <subcellularLocation>
        <location evidence="2">Cytoplasm</location>
        <location evidence="2">Cytoskeleton</location>
    </subcellularLocation>
</comment>
<protein>
    <recommendedName>
        <fullName evidence="2">Protein SCAR</fullName>
    </recommendedName>
    <alternativeName>
        <fullName evidence="2">Protein WAVE</fullName>
    </alternativeName>
</protein>
<sequence>MPLSRYEIRSEYSLANPDLYRAAEKDDPEGLLEGVAMAGLVGIIRQLGDLAEFAAEVFHDLHEDVLATAARGHELLVRVRQLEREVPLVENLMFTKTDRGNFMHNPGVEWHVHIHNEQNHFTQGDLPRFIRSAYEDCRSPPRLFGLDRFDVTGAGACLKRFTDPSFFKTEWASSELLKAEKEQRDQRARRLKKKGQRQENGEVREARIASHMKPRAPSEVEDGETSSIPSSSADSSNEQHLLDSLKQENEDMLTASSSLLSGKDGQQSRGIVVEQLMVEELPLEPSSGKGEVLSMETSEDMGPLKACLENGLKEVEVIVDDSSSDTENFMDAVTTMDSEVETDTETKARAEVDFVDCVIIAENEAPEPQPVSESPREAGEEQISVEDYVEHMKVEGASVRGEVYSNEVLMPEVLSRTDQVFLVEDKPAASPEREDLSFVNGHFVTSPAQTTDALTLDSPEDVSLSIVKKDAAAKSAESSTDSASRDFIEVKSSFFLDSSHIVASSENNVVPASNNGSGGCSPVCEQEIFSSSNKSLELGSTEHIDTTSETLEANNTNELHGDEPSALFRQQEESGVSENQNQPLKVLGSASTRKRWQIDGVFDKVILAPDLAIDSSQASESEQSPKKLSLHSSPSSSIQPMRWALGTSKSYHTDDEIDGLQGSLGSLSSSSSTLSSPRPSTLATTLQSLILRDKQTSSSLPLKLADSSSTSPVCSPPKSGITAAVHESVSLAKHFTGSAMSPDADHSAPSSPRSSSSAVQPFFDSLPSLGLNLNTSSPENMAKSLLTQNNGVSNMESFPPPPPLPPLAWRMTRRSHSAVVGSSEPVKPPTETSSQRGVEILTSQLPQAFMPSTSVIAIPPNTGIEHVPDDSRQPLTHETRPLETNALQDNSEETLKELKLAGPNGSCAASVTSKADASQEESVSVLAPSSFERENNAKALPDSSLQDSDSNHTFLTRALSTPARLDETRLVPEAKSAGGNRAWPLASQDFRPNFERNDFSAEATTSSDINRFKRRSKWALTSTTASSDDREVLLQQIRTRSFSLRNFSAEKLAVSRPVTNINVAAILEKANAIRQAFAGSDEDDEDDDKWSDA</sequence>
<keyword evidence="2" id="KW-0009">Actin-binding</keyword>
<feature type="region of interest" description="Disordered" evidence="3">
    <location>
        <begin position="912"/>
        <end position="950"/>
    </location>
</feature>
<dbReference type="GO" id="GO:0071933">
    <property type="term" value="F:Arp2/3 complex binding"/>
    <property type="evidence" value="ECO:0007669"/>
    <property type="project" value="TreeGrafter"/>
</dbReference>
<gene>
    <name evidence="4" type="ORF">GOP47_0010494</name>
</gene>
<dbReference type="Gene3D" id="1.20.5.340">
    <property type="match status" value="1"/>
</dbReference>
<dbReference type="AlphaFoldDB" id="A0A9D4UV03"/>
<evidence type="ECO:0000256" key="2">
    <source>
        <dbReference type="RuleBase" id="RU367034"/>
    </source>
</evidence>
<dbReference type="GO" id="GO:0003779">
    <property type="term" value="F:actin binding"/>
    <property type="evidence" value="ECO:0007669"/>
    <property type="project" value="UniProtKB-UniRule"/>
</dbReference>
<keyword evidence="2" id="KW-0963">Cytoplasm</keyword>
<evidence type="ECO:0000313" key="5">
    <source>
        <dbReference type="Proteomes" id="UP000886520"/>
    </source>
</evidence>
<dbReference type="PANTHER" id="PTHR12902">
    <property type="entry name" value="WASP-1"/>
    <property type="match status" value="1"/>
</dbReference>
<feature type="compositionally biased region" description="Polar residues" evidence="3">
    <location>
        <begin position="700"/>
        <end position="713"/>
    </location>
</feature>
<evidence type="ECO:0000313" key="4">
    <source>
        <dbReference type="EMBL" id="KAI5074533.1"/>
    </source>
</evidence>
<feature type="compositionally biased region" description="Low complexity" evidence="3">
    <location>
        <begin position="626"/>
        <end position="637"/>
    </location>
</feature>
<comment type="function">
    <text evidence="2">Involved in regulation of actin and microtubule organization. Part of a WAVE complex that activates the Arp2/3 complex.</text>
</comment>
<feature type="compositionally biased region" description="Polar residues" evidence="3">
    <location>
        <begin position="912"/>
        <end position="922"/>
    </location>
</feature>
<evidence type="ECO:0000256" key="1">
    <source>
        <dbReference type="ARBA" id="ARBA00006993"/>
    </source>
</evidence>
<organism evidence="4 5">
    <name type="scientific">Adiantum capillus-veneris</name>
    <name type="common">Maidenhair fern</name>
    <dbReference type="NCBI Taxonomy" id="13818"/>
    <lineage>
        <taxon>Eukaryota</taxon>
        <taxon>Viridiplantae</taxon>
        <taxon>Streptophyta</taxon>
        <taxon>Embryophyta</taxon>
        <taxon>Tracheophyta</taxon>
        <taxon>Polypodiopsida</taxon>
        <taxon>Polypodiidae</taxon>
        <taxon>Polypodiales</taxon>
        <taxon>Pteridineae</taxon>
        <taxon>Pteridaceae</taxon>
        <taxon>Vittarioideae</taxon>
        <taxon>Adiantum</taxon>
    </lineage>
</organism>
<feature type="compositionally biased region" description="Low complexity" evidence="3">
    <location>
        <begin position="226"/>
        <end position="236"/>
    </location>
</feature>
<feature type="region of interest" description="Disordered" evidence="3">
    <location>
        <begin position="180"/>
        <end position="240"/>
    </location>
</feature>
<dbReference type="GO" id="GO:0030036">
    <property type="term" value="P:actin cytoskeleton organization"/>
    <property type="evidence" value="ECO:0007669"/>
    <property type="project" value="UniProtKB-UniRule"/>
</dbReference>
<keyword evidence="2" id="KW-0206">Cytoskeleton</keyword>
<dbReference type="GO" id="GO:0005856">
    <property type="term" value="C:cytoskeleton"/>
    <property type="evidence" value="ECO:0007669"/>
    <property type="project" value="UniProtKB-SubCell"/>
</dbReference>
<dbReference type="OrthoDB" id="1929108at2759"/>
<feature type="region of interest" description="Disordered" evidence="3">
    <location>
        <begin position="569"/>
        <end position="589"/>
    </location>
</feature>
<dbReference type="InterPro" id="IPR028288">
    <property type="entry name" value="SCAR/WAVE_fam"/>
</dbReference>
<dbReference type="EMBL" id="JABFUD020000010">
    <property type="protein sequence ID" value="KAI5074533.1"/>
    <property type="molecule type" value="Genomic_DNA"/>
</dbReference>
<keyword evidence="5" id="KW-1185">Reference proteome</keyword>
<dbReference type="Gene3D" id="6.10.280.150">
    <property type="match status" value="2"/>
</dbReference>
<feature type="region of interest" description="Disordered" evidence="3">
    <location>
        <begin position="615"/>
        <end position="640"/>
    </location>
</feature>
<feature type="compositionally biased region" description="Low complexity" evidence="3">
    <location>
        <begin position="738"/>
        <end position="758"/>
    </location>
</feature>
<evidence type="ECO:0000256" key="3">
    <source>
        <dbReference type="SAM" id="MobiDB-lite"/>
    </source>
</evidence>
<name>A0A9D4UV03_ADICA</name>
<feature type="compositionally biased region" description="Polar residues" evidence="3">
    <location>
        <begin position="573"/>
        <end position="583"/>
    </location>
</feature>
<reference evidence="4" key="1">
    <citation type="submission" date="2021-01" db="EMBL/GenBank/DDBJ databases">
        <title>Adiantum capillus-veneris genome.</title>
        <authorList>
            <person name="Fang Y."/>
            <person name="Liao Q."/>
        </authorList>
    </citation>
    <scope>NUCLEOTIDE SEQUENCE</scope>
    <source>
        <strain evidence="4">H3</strain>
        <tissue evidence="4">Leaf</tissue>
    </source>
</reference>
<feature type="region of interest" description="Disordered" evidence="3">
    <location>
        <begin position="737"/>
        <end position="761"/>
    </location>
</feature>